<comment type="function">
    <text evidence="6">Ferredoxins are iron-sulfur proteins that transfer electrons in a wide variety of metabolic reactions.</text>
</comment>
<accession>A0A0E3BDP2</accession>
<proteinExistence type="predicted"/>
<reference evidence="8 9" key="1">
    <citation type="submission" date="2013-09" db="EMBL/GenBank/DDBJ databases">
        <title>High correlation between genotypes and phenotypes of environmental bacteria Comamonas testosteroni strains.</title>
        <authorList>
            <person name="Liu L."/>
            <person name="Zhu W."/>
            <person name="Xia X."/>
            <person name="Xu B."/>
            <person name="Luo M."/>
            <person name="Wang G."/>
        </authorList>
    </citation>
    <scope>NUCLEOTIDE SEQUENCE [LARGE SCALE GENOMIC DNA]</scope>
    <source>
        <strain evidence="8 9">JL14</strain>
    </source>
</reference>
<dbReference type="SUPFAM" id="SSF54862">
    <property type="entry name" value="4Fe-4S ferredoxins"/>
    <property type="match status" value="1"/>
</dbReference>
<dbReference type="GO" id="GO:0009055">
    <property type="term" value="F:electron transfer activity"/>
    <property type="evidence" value="ECO:0007669"/>
    <property type="project" value="UniProtKB-UniRule"/>
</dbReference>
<dbReference type="InterPro" id="IPR051269">
    <property type="entry name" value="Fe-S_cluster_ET"/>
</dbReference>
<dbReference type="InterPro" id="IPR001080">
    <property type="entry name" value="3Fe4S_ferredoxin"/>
</dbReference>
<dbReference type="PRINTS" id="PR00352">
    <property type="entry name" value="3FE4SFRDOXIN"/>
</dbReference>
<evidence type="ECO:0000313" key="9">
    <source>
        <dbReference type="Proteomes" id="UP000029567"/>
    </source>
</evidence>
<protein>
    <recommendedName>
        <fullName evidence="6">Ferredoxin</fullName>
    </recommendedName>
</protein>
<dbReference type="InterPro" id="IPR017896">
    <property type="entry name" value="4Fe4S_Fe-S-bd"/>
</dbReference>
<evidence type="ECO:0000256" key="2">
    <source>
        <dbReference type="ARBA" id="ARBA00022723"/>
    </source>
</evidence>
<keyword evidence="5 6" id="KW-0411">Iron-sulfur</keyword>
<dbReference type="AlphaFoldDB" id="A0A0E3BDP2"/>
<keyword evidence="1 6" id="KW-0813">Transport</keyword>
<dbReference type="PANTHER" id="PTHR36923:SF3">
    <property type="entry name" value="FERREDOXIN"/>
    <property type="match status" value="1"/>
</dbReference>
<evidence type="ECO:0000256" key="1">
    <source>
        <dbReference type="ARBA" id="ARBA00022448"/>
    </source>
</evidence>
<evidence type="ECO:0000256" key="5">
    <source>
        <dbReference type="ARBA" id="ARBA00023014"/>
    </source>
</evidence>
<dbReference type="EMBL" id="AWTN01000092">
    <property type="protein sequence ID" value="KGG91601.1"/>
    <property type="molecule type" value="Genomic_DNA"/>
</dbReference>
<gene>
    <name evidence="8" type="ORF">P245_13440</name>
</gene>
<evidence type="ECO:0000313" key="8">
    <source>
        <dbReference type="EMBL" id="KGG91601.1"/>
    </source>
</evidence>
<dbReference type="Proteomes" id="UP000029567">
    <property type="component" value="Unassembled WGS sequence"/>
</dbReference>
<evidence type="ECO:0000259" key="7">
    <source>
        <dbReference type="PROSITE" id="PS51379"/>
    </source>
</evidence>
<comment type="caution">
    <text evidence="8">The sequence shown here is derived from an EMBL/GenBank/DDBJ whole genome shotgun (WGS) entry which is preliminary data.</text>
</comment>
<keyword evidence="3 6" id="KW-0249">Electron transport</keyword>
<feature type="domain" description="4Fe-4S ferredoxin-type" evidence="7">
    <location>
        <begin position="24"/>
        <end position="52"/>
    </location>
</feature>
<keyword evidence="4 6" id="KW-0408">Iron</keyword>
<evidence type="ECO:0000256" key="3">
    <source>
        <dbReference type="ARBA" id="ARBA00022982"/>
    </source>
</evidence>
<evidence type="ECO:0000256" key="4">
    <source>
        <dbReference type="ARBA" id="ARBA00023004"/>
    </source>
</evidence>
<dbReference type="PROSITE" id="PS51379">
    <property type="entry name" value="4FE4S_FER_2"/>
    <property type="match status" value="1"/>
</dbReference>
<dbReference type="PANTHER" id="PTHR36923">
    <property type="entry name" value="FERREDOXIN"/>
    <property type="match status" value="1"/>
</dbReference>
<dbReference type="Gene3D" id="3.30.70.20">
    <property type="match status" value="1"/>
</dbReference>
<sequence>MIRITDLALSKGKIMSSHEKKTALRVIVDRGRCCGYGLCAQLCPEVYKLDENGLVYVESELVPGGLEEEAREGAAACPAEALVIEEI</sequence>
<dbReference type="RefSeq" id="WP_242609864.1">
    <property type="nucleotide sequence ID" value="NZ_AWTN01000092.1"/>
</dbReference>
<organism evidence="8 9">
    <name type="scientific">Comamonas thiooxydans</name>
    <dbReference type="NCBI Taxonomy" id="363952"/>
    <lineage>
        <taxon>Bacteria</taxon>
        <taxon>Pseudomonadati</taxon>
        <taxon>Pseudomonadota</taxon>
        <taxon>Betaproteobacteria</taxon>
        <taxon>Burkholderiales</taxon>
        <taxon>Comamonadaceae</taxon>
        <taxon>Comamonas</taxon>
    </lineage>
</organism>
<keyword evidence="2 6" id="KW-0479">Metal-binding</keyword>
<evidence type="ECO:0000256" key="6">
    <source>
        <dbReference type="RuleBase" id="RU368020"/>
    </source>
</evidence>
<dbReference type="GO" id="GO:0005506">
    <property type="term" value="F:iron ion binding"/>
    <property type="evidence" value="ECO:0007669"/>
    <property type="project" value="UniProtKB-UniRule"/>
</dbReference>
<dbReference type="Pfam" id="PF13459">
    <property type="entry name" value="Fer4_15"/>
    <property type="match status" value="1"/>
</dbReference>
<name>A0A0E3BDP2_9BURK</name>
<dbReference type="GO" id="GO:0051536">
    <property type="term" value="F:iron-sulfur cluster binding"/>
    <property type="evidence" value="ECO:0007669"/>
    <property type="project" value="UniProtKB-KW"/>
</dbReference>